<organism evidence="1 2">
    <name type="scientific">Durusdinium trenchii</name>
    <dbReference type="NCBI Taxonomy" id="1381693"/>
    <lineage>
        <taxon>Eukaryota</taxon>
        <taxon>Sar</taxon>
        <taxon>Alveolata</taxon>
        <taxon>Dinophyceae</taxon>
        <taxon>Suessiales</taxon>
        <taxon>Symbiodiniaceae</taxon>
        <taxon>Durusdinium</taxon>
    </lineage>
</organism>
<gene>
    <name evidence="1" type="ORF">SCF082_LOCUS51406</name>
</gene>
<name>A0ABP0SE86_9DINO</name>
<feature type="non-terminal residue" evidence="1">
    <location>
        <position position="87"/>
    </location>
</feature>
<evidence type="ECO:0000313" key="2">
    <source>
        <dbReference type="Proteomes" id="UP001642464"/>
    </source>
</evidence>
<proteinExistence type="predicted"/>
<keyword evidence="2" id="KW-1185">Reference proteome</keyword>
<comment type="caution">
    <text evidence="1">The sequence shown here is derived from an EMBL/GenBank/DDBJ whole genome shotgun (WGS) entry which is preliminary data.</text>
</comment>
<evidence type="ECO:0000313" key="1">
    <source>
        <dbReference type="EMBL" id="CAK9110696.1"/>
    </source>
</evidence>
<dbReference type="Proteomes" id="UP001642464">
    <property type="component" value="Unassembled WGS sequence"/>
</dbReference>
<protein>
    <submittedName>
        <fullName evidence="1">Uncharacterized protein</fullName>
    </submittedName>
</protein>
<sequence>MSEIALDGVVQRPKELNPTLTCVLPVTIRSLPQLTIDRRGWTTARPVLDGRVRTRPPGMEFWQWWGQHDRVSCNAAIACAERRRRLQ</sequence>
<dbReference type="EMBL" id="CAXAMM010043572">
    <property type="protein sequence ID" value="CAK9110696.1"/>
    <property type="molecule type" value="Genomic_DNA"/>
</dbReference>
<reference evidence="1 2" key="1">
    <citation type="submission" date="2024-02" db="EMBL/GenBank/DDBJ databases">
        <authorList>
            <person name="Chen Y."/>
            <person name="Shah S."/>
            <person name="Dougan E. K."/>
            <person name="Thang M."/>
            <person name="Chan C."/>
        </authorList>
    </citation>
    <scope>NUCLEOTIDE SEQUENCE [LARGE SCALE GENOMIC DNA]</scope>
</reference>
<accession>A0ABP0SE86</accession>